<feature type="region of interest" description="Disordered" evidence="1">
    <location>
        <begin position="1"/>
        <end position="31"/>
    </location>
</feature>
<keyword evidence="3" id="KW-1185">Reference proteome</keyword>
<dbReference type="EMBL" id="JAVHNQ010000003">
    <property type="protein sequence ID" value="KAK6352916.1"/>
    <property type="molecule type" value="Genomic_DNA"/>
</dbReference>
<sequence length="162" mass="17899">MGNDANMDMGLDMDIDKDADSTESTTFEEAEGHPVENFQNTASVDIPMYHVPVFNALDYLNIPQALTPGLDFLFPTTDLPPLEEVTSASVEESILRTDVLSMFQPEDIDPALLDSNFDFDFTTNQPYTPLLFDSLMNPSPTVPTLDPDITDLTPPLPPFTIP</sequence>
<proteinExistence type="predicted"/>
<evidence type="ECO:0000313" key="3">
    <source>
        <dbReference type="Proteomes" id="UP001375240"/>
    </source>
</evidence>
<reference evidence="2 3" key="1">
    <citation type="submission" date="2019-10" db="EMBL/GenBank/DDBJ databases">
        <authorList>
            <person name="Palmer J.M."/>
        </authorList>
    </citation>
    <scope>NUCLEOTIDE SEQUENCE [LARGE SCALE GENOMIC DNA]</scope>
    <source>
        <strain evidence="2 3">TWF696</strain>
    </source>
</reference>
<name>A0AAV9UZ51_9PEZI</name>
<dbReference type="Proteomes" id="UP001375240">
    <property type="component" value="Unassembled WGS sequence"/>
</dbReference>
<evidence type="ECO:0000256" key="1">
    <source>
        <dbReference type="SAM" id="MobiDB-lite"/>
    </source>
</evidence>
<comment type="caution">
    <text evidence="2">The sequence shown here is derived from an EMBL/GenBank/DDBJ whole genome shotgun (WGS) entry which is preliminary data.</text>
</comment>
<accession>A0AAV9UZ51</accession>
<gene>
    <name evidence="2" type="ORF">TWF696_004913</name>
</gene>
<evidence type="ECO:0000313" key="2">
    <source>
        <dbReference type="EMBL" id="KAK6352916.1"/>
    </source>
</evidence>
<protein>
    <submittedName>
        <fullName evidence="2">Uncharacterized protein</fullName>
    </submittedName>
</protein>
<dbReference type="AlphaFoldDB" id="A0AAV9UZ51"/>
<organism evidence="2 3">
    <name type="scientific">Orbilia brochopaga</name>
    <dbReference type="NCBI Taxonomy" id="3140254"/>
    <lineage>
        <taxon>Eukaryota</taxon>
        <taxon>Fungi</taxon>
        <taxon>Dikarya</taxon>
        <taxon>Ascomycota</taxon>
        <taxon>Pezizomycotina</taxon>
        <taxon>Orbiliomycetes</taxon>
        <taxon>Orbiliales</taxon>
        <taxon>Orbiliaceae</taxon>
        <taxon>Orbilia</taxon>
    </lineage>
</organism>